<keyword evidence="2" id="KW-1185">Reference proteome</keyword>
<sequence length="66" mass="7266">MGTHLYLFCGRALTRPRLVKLEFDAFTLQRGEERAQEQTAEKLIVILGCGLDFPLSGSAQAPRSSA</sequence>
<evidence type="ECO:0000313" key="2">
    <source>
        <dbReference type="Proteomes" id="UP000062833"/>
    </source>
</evidence>
<proteinExistence type="predicted"/>
<name>A0A0M3UG22_9MICC</name>
<dbReference type="EMBL" id="CP012677">
    <property type="protein sequence ID" value="ALE92335.1"/>
    <property type="molecule type" value="Genomic_DNA"/>
</dbReference>
<dbReference type="RefSeq" id="WP_062006832.1">
    <property type="nucleotide sequence ID" value="NZ_CP012677.1"/>
</dbReference>
<organism evidence="1 2">
    <name type="scientific">Arthrobacter alpinus</name>
    <dbReference type="NCBI Taxonomy" id="656366"/>
    <lineage>
        <taxon>Bacteria</taxon>
        <taxon>Bacillati</taxon>
        <taxon>Actinomycetota</taxon>
        <taxon>Actinomycetes</taxon>
        <taxon>Micrococcales</taxon>
        <taxon>Micrococcaceae</taxon>
        <taxon>Arthrobacter</taxon>
    </lineage>
</organism>
<accession>A0A0M3UG22</accession>
<evidence type="ECO:0000313" key="1">
    <source>
        <dbReference type="EMBL" id="ALE92335.1"/>
    </source>
</evidence>
<dbReference type="AlphaFoldDB" id="A0A0M3UG22"/>
<gene>
    <name evidence="1" type="ORF">AOC05_08375</name>
</gene>
<dbReference type="KEGG" id="aaq:AOC05_08375"/>
<protein>
    <submittedName>
        <fullName evidence="1">Uncharacterized protein</fullName>
    </submittedName>
</protein>
<dbReference type="Proteomes" id="UP000062833">
    <property type="component" value="Chromosome"/>
</dbReference>
<reference evidence="2" key="1">
    <citation type="submission" date="2015-09" db="EMBL/GenBank/DDBJ databases">
        <title>Complete genome of Arthrobacter alpinus strain R3.8.</title>
        <authorList>
            <person name="See-Too W.S."/>
            <person name="Chan K.G."/>
        </authorList>
    </citation>
    <scope>NUCLEOTIDE SEQUENCE [LARGE SCALE GENOMIC DNA]</scope>
    <source>
        <strain evidence="2">R3.8</strain>
    </source>
</reference>
<dbReference type="PATRIC" id="fig|656366.3.peg.1797"/>